<keyword evidence="12 19" id="KW-0675">Receptor</keyword>
<evidence type="ECO:0000313" key="19">
    <source>
        <dbReference type="EMBL" id="ODC03826.1"/>
    </source>
</evidence>
<evidence type="ECO:0000256" key="5">
    <source>
        <dbReference type="ARBA" id="ARBA00022496"/>
    </source>
</evidence>
<evidence type="ECO:0000256" key="3">
    <source>
        <dbReference type="ARBA" id="ARBA00022448"/>
    </source>
</evidence>
<dbReference type="Gene3D" id="2.40.170.20">
    <property type="entry name" value="TonB-dependent receptor, beta-barrel domain"/>
    <property type="match status" value="1"/>
</dbReference>
<evidence type="ECO:0000256" key="13">
    <source>
        <dbReference type="ARBA" id="ARBA00023237"/>
    </source>
</evidence>
<dbReference type="Proteomes" id="UP000094291">
    <property type="component" value="Unassembled WGS sequence"/>
</dbReference>
<keyword evidence="11 14" id="KW-0472">Membrane</keyword>
<evidence type="ECO:0000256" key="6">
    <source>
        <dbReference type="ARBA" id="ARBA00022692"/>
    </source>
</evidence>
<evidence type="ECO:0000256" key="2">
    <source>
        <dbReference type="ARBA" id="ARBA00009810"/>
    </source>
</evidence>
<keyword evidence="3 14" id="KW-0813">Transport</keyword>
<dbReference type="GO" id="GO:0015891">
    <property type="term" value="P:siderophore transport"/>
    <property type="evidence" value="ECO:0007669"/>
    <property type="project" value="InterPro"/>
</dbReference>
<evidence type="ECO:0000256" key="7">
    <source>
        <dbReference type="ARBA" id="ARBA00022729"/>
    </source>
</evidence>
<evidence type="ECO:0000256" key="16">
    <source>
        <dbReference type="SAM" id="SignalP"/>
    </source>
</evidence>
<dbReference type="InterPro" id="IPR039426">
    <property type="entry name" value="TonB-dep_rcpt-like"/>
</dbReference>
<evidence type="ECO:0000256" key="4">
    <source>
        <dbReference type="ARBA" id="ARBA00022452"/>
    </source>
</evidence>
<keyword evidence="5" id="KW-0410">Iron transport</keyword>
<comment type="similarity">
    <text evidence="2 14 15">Belongs to the TonB-dependent receptor family.</text>
</comment>
<feature type="domain" description="TonB-dependent receptor plug" evidence="18">
    <location>
        <begin position="80"/>
        <end position="185"/>
    </location>
</feature>
<evidence type="ECO:0000256" key="8">
    <source>
        <dbReference type="ARBA" id="ARBA00023004"/>
    </source>
</evidence>
<evidence type="ECO:0000256" key="11">
    <source>
        <dbReference type="ARBA" id="ARBA00023136"/>
    </source>
</evidence>
<dbReference type="Pfam" id="PF00593">
    <property type="entry name" value="TonB_dep_Rec_b-barrel"/>
    <property type="match status" value="1"/>
</dbReference>
<keyword evidence="4 14" id="KW-1134">Transmembrane beta strand</keyword>
<dbReference type="OrthoDB" id="127311at2"/>
<dbReference type="EMBL" id="MDTQ01000001">
    <property type="protein sequence ID" value="ODC03826.1"/>
    <property type="molecule type" value="Genomic_DNA"/>
</dbReference>
<evidence type="ECO:0000256" key="15">
    <source>
        <dbReference type="RuleBase" id="RU003357"/>
    </source>
</evidence>
<evidence type="ECO:0000259" key="18">
    <source>
        <dbReference type="Pfam" id="PF07715"/>
    </source>
</evidence>
<dbReference type="GO" id="GO:0009279">
    <property type="term" value="C:cell outer membrane"/>
    <property type="evidence" value="ECO:0007669"/>
    <property type="project" value="UniProtKB-SubCell"/>
</dbReference>
<keyword evidence="6 14" id="KW-0812">Transmembrane</keyword>
<reference evidence="19 20" key="1">
    <citation type="submission" date="2016-08" db="EMBL/GenBank/DDBJ databases">
        <authorList>
            <person name="Seilhamer J.J."/>
        </authorList>
    </citation>
    <scope>NUCLEOTIDE SEQUENCE [LARGE SCALE GENOMIC DNA]</scope>
    <source>
        <strain evidence="19 20">PH27A</strain>
    </source>
</reference>
<dbReference type="InterPro" id="IPR036942">
    <property type="entry name" value="Beta-barrel_TonB_sf"/>
</dbReference>
<dbReference type="PANTHER" id="PTHR32552:SF68">
    <property type="entry name" value="FERRICHROME OUTER MEMBRANE TRANSPORTER_PHAGE RECEPTOR"/>
    <property type="match status" value="1"/>
</dbReference>
<feature type="chain" id="PRO_5009119676" evidence="16">
    <location>
        <begin position="30"/>
        <end position="757"/>
    </location>
</feature>
<dbReference type="AlphaFoldDB" id="A0A1E2VAH1"/>
<dbReference type="PROSITE" id="PS52016">
    <property type="entry name" value="TONB_DEPENDENT_REC_3"/>
    <property type="match status" value="1"/>
</dbReference>
<dbReference type="STRING" id="197479.BFW38_10005"/>
<evidence type="ECO:0000256" key="9">
    <source>
        <dbReference type="ARBA" id="ARBA00023065"/>
    </source>
</evidence>
<evidence type="ECO:0000259" key="17">
    <source>
        <dbReference type="Pfam" id="PF00593"/>
    </source>
</evidence>
<feature type="signal peptide" evidence="16">
    <location>
        <begin position="1"/>
        <end position="29"/>
    </location>
</feature>
<dbReference type="InterPro" id="IPR037066">
    <property type="entry name" value="Plug_dom_sf"/>
</dbReference>
<sequence>MTEKDKRLPSWRLGLMTSALALSSGYVLAQEAPADGDQRQEDATTLEDITVMGDRSGPVGPDRGYLAERSLTATKTDTPLSETPRSVSVTTRQQIEDLGAMTLSDVLNYMPGVSAAPFAAGDGLAGDIFYIRGMNQRDFGYGTYRDGLRVQANAYSTSAEVFGLERVEVLKGPTAILYGENVPGGLVNMVSKRPTEARQGEINLSYGTHSRKQISVDVSGALTDDGRVLGRLVMLNRDADTQTDSMSDDRFYIAPSLTFKMTEKDTLTLLAQYQEDDTEIQLGLPAYGTLYDNPHGGKLDLDTNLGHPSWDGFDRKFWTLGYEYEHQFNDDWAFRQNARYMRSLIDRNETWWTYPPTLPVVPGMFPNGAAGDGTDDFVLAYGRDRDNDSQTFSIDNQLVGHFDTDNMANTVLIGASFDRLSFDQTQYVGMPPNTQTLALNDYQPINIFDPQWASAPRTSRLASDDEITQNLAGLYGQWQLKSGGWIALLGARYDWAKSEYDNRLASTNTEGTDHEVTWQTGVMYQFDNGISPYISYATTFVPVQQFSTGSGGTFDPITGDQAEIGVKYAPEGAALEITAATYRMTKDDDVTYDSTLGEYRQVGKSEAEGAELEVKAQVTDNLQMTAAYTYVDTRIKDDAGSRYEDKQMTGVPRHQASIWGSYRFYKGPLDGLMAGLGVRYLGRSYSYPGAGQATPTLKTEDQVLVDALLGYQINAHWSTKLNVQNLFDEEYVAQCNNAGRCYWGAERTINGTVSYHW</sequence>
<accession>A0A1E2VAH1</accession>
<dbReference type="GO" id="GO:0038023">
    <property type="term" value="F:signaling receptor activity"/>
    <property type="evidence" value="ECO:0007669"/>
    <property type="project" value="InterPro"/>
</dbReference>
<evidence type="ECO:0000256" key="10">
    <source>
        <dbReference type="ARBA" id="ARBA00023077"/>
    </source>
</evidence>
<organism evidence="19 20">
    <name type="scientific">Terasakiispira papahanaumokuakeensis</name>
    <dbReference type="NCBI Taxonomy" id="197479"/>
    <lineage>
        <taxon>Bacteria</taxon>
        <taxon>Pseudomonadati</taxon>
        <taxon>Pseudomonadota</taxon>
        <taxon>Gammaproteobacteria</taxon>
        <taxon>Oceanospirillales</taxon>
        <taxon>Terasakiispira</taxon>
    </lineage>
</organism>
<dbReference type="InterPro" id="IPR000531">
    <property type="entry name" value="Beta-barrel_TonB"/>
</dbReference>
<dbReference type="GO" id="GO:0015344">
    <property type="term" value="F:siderophore uptake transmembrane transporter activity"/>
    <property type="evidence" value="ECO:0007669"/>
    <property type="project" value="TreeGrafter"/>
</dbReference>
<dbReference type="SUPFAM" id="SSF56935">
    <property type="entry name" value="Porins"/>
    <property type="match status" value="1"/>
</dbReference>
<protein>
    <submittedName>
        <fullName evidence="19">TonB-dependent receptor</fullName>
    </submittedName>
</protein>
<keyword evidence="20" id="KW-1185">Reference proteome</keyword>
<dbReference type="CDD" id="cd01347">
    <property type="entry name" value="ligand_gated_channel"/>
    <property type="match status" value="1"/>
</dbReference>
<comment type="caution">
    <text evidence="19">The sequence shown here is derived from an EMBL/GenBank/DDBJ whole genome shotgun (WGS) entry which is preliminary data.</text>
</comment>
<evidence type="ECO:0000256" key="1">
    <source>
        <dbReference type="ARBA" id="ARBA00004571"/>
    </source>
</evidence>
<evidence type="ECO:0000256" key="12">
    <source>
        <dbReference type="ARBA" id="ARBA00023170"/>
    </source>
</evidence>
<keyword evidence="7 16" id="KW-0732">Signal</keyword>
<dbReference type="InterPro" id="IPR010105">
    <property type="entry name" value="TonB_sidphr_rcpt"/>
</dbReference>
<dbReference type="InterPro" id="IPR012910">
    <property type="entry name" value="Plug_dom"/>
</dbReference>
<comment type="subcellular location">
    <subcellularLocation>
        <location evidence="1 14">Cell outer membrane</location>
        <topology evidence="1 14">Multi-pass membrane protein</topology>
    </subcellularLocation>
</comment>
<keyword evidence="10 15" id="KW-0798">TonB box</keyword>
<dbReference type="PANTHER" id="PTHR32552">
    <property type="entry name" value="FERRICHROME IRON RECEPTOR-RELATED"/>
    <property type="match status" value="1"/>
</dbReference>
<keyword evidence="9" id="KW-0406">Ion transport</keyword>
<gene>
    <name evidence="19" type="ORF">BFW38_10005</name>
</gene>
<keyword evidence="13 14" id="KW-0998">Cell outer membrane</keyword>
<dbReference type="FunFam" id="2.170.130.10:FF:000001">
    <property type="entry name" value="Catecholate siderophore TonB-dependent receptor"/>
    <property type="match status" value="1"/>
</dbReference>
<dbReference type="NCBIfam" id="TIGR01783">
    <property type="entry name" value="TonB-siderophor"/>
    <property type="match status" value="1"/>
</dbReference>
<evidence type="ECO:0000313" key="20">
    <source>
        <dbReference type="Proteomes" id="UP000094291"/>
    </source>
</evidence>
<proteinExistence type="inferred from homology"/>
<dbReference type="Pfam" id="PF07715">
    <property type="entry name" value="Plug"/>
    <property type="match status" value="1"/>
</dbReference>
<name>A0A1E2VAH1_9GAMM</name>
<dbReference type="RefSeq" id="WP_068998390.1">
    <property type="nucleotide sequence ID" value="NZ_MDTQ01000001.1"/>
</dbReference>
<dbReference type="Gene3D" id="2.170.130.10">
    <property type="entry name" value="TonB-dependent receptor, plug domain"/>
    <property type="match status" value="1"/>
</dbReference>
<keyword evidence="8" id="KW-0408">Iron</keyword>
<feature type="domain" description="TonB-dependent receptor-like beta-barrel" evidence="17">
    <location>
        <begin position="262"/>
        <end position="726"/>
    </location>
</feature>
<evidence type="ECO:0000256" key="14">
    <source>
        <dbReference type="PROSITE-ProRule" id="PRU01360"/>
    </source>
</evidence>